<dbReference type="GO" id="GO:0031505">
    <property type="term" value="P:fungal-type cell wall organization"/>
    <property type="evidence" value="ECO:0007669"/>
    <property type="project" value="EnsemblFungi"/>
</dbReference>
<dbReference type="Pfam" id="PF10342">
    <property type="entry name" value="Kre9_KNH"/>
    <property type="match status" value="1"/>
</dbReference>
<dbReference type="GO" id="GO:0006078">
    <property type="term" value="P:(1-&gt;6)-beta-D-glucan biosynthetic process"/>
    <property type="evidence" value="ECO:0007669"/>
    <property type="project" value="InterPro"/>
</dbReference>
<dbReference type="OrthoDB" id="2432613at2759"/>
<dbReference type="InterPro" id="IPR018466">
    <property type="entry name" value="Kre9/Knh1-like_N"/>
</dbReference>
<evidence type="ECO:0000256" key="4">
    <source>
        <dbReference type="SAM" id="SignalP"/>
    </source>
</evidence>
<evidence type="ECO:0000259" key="5">
    <source>
        <dbReference type="Pfam" id="PF05390"/>
    </source>
</evidence>
<dbReference type="GO" id="GO:0042546">
    <property type="term" value="P:cell wall biogenesis"/>
    <property type="evidence" value="ECO:0007669"/>
    <property type="project" value="InterPro"/>
</dbReference>
<reference evidence="7 8" key="1">
    <citation type="journal article" date="2011" name="Proc. Natl. Acad. Sci. U.S.A.">
        <title>Evolutionary erosion of yeast sex chromosomes by mating-type switching accidents.</title>
        <authorList>
            <person name="Gordon J.L."/>
            <person name="Armisen D."/>
            <person name="Proux-Wera E."/>
            <person name="Oheigeartaigh S.S."/>
            <person name="Byrne K.P."/>
            <person name="Wolfe K.H."/>
        </authorList>
    </citation>
    <scope>NUCLEOTIDE SEQUENCE [LARGE SCALE GENOMIC DNA]</scope>
    <source>
        <strain evidence="8">ATCC MYA-139 / BCRC 22969 / CBS 8797 / CCRC 22969 / KCTC 17520 / NBRC 10181 / NCYC 3082</strain>
    </source>
</reference>
<proteinExistence type="inferred from homology"/>
<dbReference type="GO" id="GO:0005576">
    <property type="term" value="C:extracellular region"/>
    <property type="evidence" value="ECO:0007669"/>
    <property type="project" value="EnsemblFungi"/>
</dbReference>
<dbReference type="PANTHER" id="PTHR28154:SF1">
    <property type="entry name" value="CELL WALL SYNTHESIS PROTEIN KNH1-RELATED"/>
    <property type="match status" value="1"/>
</dbReference>
<dbReference type="eggNOG" id="ENOG502S28F">
    <property type="taxonomic scope" value="Eukaryota"/>
</dbReference>
<evidence type="ECO:0000313" key="7">
    <source>
        <dbReference type="EMBL" id="CCK69347.1"/>
    </source>
</evidence>
<dbReference type="STRING" id="1071383.J7RWG7"/>
<comment type="similarity">
    <text evidence="2">Belongs to the KRE9/KNH1 family.</text>
</comment>
<dbReference type="Pfam" id="PF05390">
    <property type="entry name" value="Kre9_KNH1_C"/>
    <property type="match status" value="1"/>
</dbReference>
<keyword evidence="3 4" id="KW-0732">Signal</keyword>
<dbReference type="Proteomes" id="UP000006310">
    <property type="component" value="Chromosome 3"/>
</dbReference>
<dbReference type="OMA" id="PEAFAIN"/>
<keyword evidence="8" id="KW-1185">Reference proteome</keyword>
<feature type="chain" id="PRO_5003796409" evidence="4">
    <location>
        <begin position="25"/>
        <end position="280"/>
    </location>
</feature>
<accession>J7RWG7</accession>
<evidence type="ECO:0000256" key="3">
    <source>
        <dbReference type="ARBA" id="ARBA00022729"/>
    </source>
</evidence>
<feature type="signal peptide" evidence="4">
    <location>
        <begin position="1"/>
        <end position="24"/>
    </location>
</feature>
<evidence type="ECO:0000256" key="2">
    <source>
        <dbReference type="ARBA" id="ARBA00006816"/>
    </source>
</evidence>
<protein>
    <submittedName>
        <fullName evidence="7">Uncharacterized protein</fullName>
    </submittedName>
</protein>
<dbReference type="KEGG" id="kng:KNAG_0C02360"/>
<comment type="function">
    <text evidence="1">Involved in cell wall beta(1-&gt;6) glucan synthesis.</text>
</comment>
<evidence type="ECO:0000256" key="1">
    <source>
        <dbReference type="ARBA" id="ARBA00004010"/>
    </source>
</evidence>
<dbReference type="PANTHER" id="PTHR28154">
    <property type="entry name" value="CELL WALL SYNTHESIS PROTEIN KNH1-RELATED"/>
    <property type="match status" value="1"/>
</dbReference>
<feature type="domain" description="Yeast cell wall synthesis Kre9/Knh1 C-terminal" evidence="5">
    <location>
        <begin position="179"/>
        <end position="279"/>
    </location>
</feature>
<dbReference type="AlphaFoldDB" id="J7RWG7"/>
<name>J7RWG7_HUIN7</name>
<reference evidence="8" key="2">
    <citation type="submission" date="2012-08" db="EMBL/GenBank/DDBJ databases">
        <title>Genome sequence of Kazachstania naganishii.</title>
        <authorList>
            <person name="Gordon J.L."/>
            <person name="Armisen D."/>
            <person name="Proux-Wera E."/>
            <person name="OhEigeartaigh S.S."/>
            <person name="Byrne K.P."/>
            <person name="Wolfe K.H."/>
        </authorList>
    </citation>
    <scope>NUCLEOTIDE SEQUENCE [LARGE SCALE GENOMIC DNA]</scope>
    <source>
        <strain evidence="8">ATCC MYA-139 / BCRC 22969 / CBS 8797 / CCRC 22969 / KCTC 17520 / NBRC 10181 / NCYC 3082</strain>
    </source>
</reference>
<gene>
    <name evidence="7" type="primary">KNAG0C02360</name>
    <name evidence="7" type="ordered locus">KNAG_0C02360</name>
</gene>
<evidence type="ECO:0000259" key="6">
    <source>
        <dbReference type="Pfam" id="PF10342"/>
    </source>
</evidence>
<evidence type="ECO:0000313" key="8">
    <source>
        <dbReference type="Proteomes" id="UP000006310"/>
    </source>
</evidence>
<dbReference type="InterPro" id="IPR045328">
    <property type="entry name" value="Kre9/Knh1"/>
</dbReference>
<dbReference type="EMBL" id="HE978316">
    <property type="protein sequence ID" value="CCK69347.1"/>
    <property type="molecule type" value="Genomic_DNA"/>
</dbReference>
<dbReference type="HOGENOM" id="CLU_063732_1_0_1"/>
<sequence>MFAVDAVFVRVVLIVAAFIGVVRADVAIVAPEKGKTFSPQGGTVDISVKWADDGNYPQLDKVTYYTLSLCSGPNSQINCFFPIQKKLAPSALEEENSGGNHYYSFDATFSAGVVGSGQFYLQVFAFVENQGYTIHYSPRFVLTGMSGQVTTFTYSDTIQPAGQTSIQTTTTRTADTSIDSASFSVTYTKQTGTRRFAPMQSKPGTRVTATSWSRKYPTSAVTYYSTFRKSLDQLTTITPGISYLITSDFNYATPAPMPSDNGGWYNPSKRLSLTARKISL</sequence>
<organism evidence="7 8">
    <name type="scientific">Huiozyma naganishii (strain ATCC MYA-139 / BCRC 22969 / CBS 8797 / KCTC 17520 / NBRC 10181 / NCYC 3082 / Yp74L-3)</name>
    <name type="common">Yeast</name>
    <name type="synonym">Kazachstania naganishii</name>
    <dbReference type="NCBI Taxonomy" id="1071383"/>
    <lineage>
        <taxon>Eukaryota</taxon>
        <taxon>Fungi</taxon>
        <taxon>Dikarya</taxon>
        <taxon>Ascomycota</taxon>
        <taxon>Saccharomycotina</taxon>
        <taxon>Saccharomycetes</taxon>
        <taxon>Saccharomycetales</taxon>
        <taxon>Saccharomycetaceae</taxon>
        <taxon>Huiozyma</taxon>
    </lineage>
</organism>
<dbReference type="InterPro" id="IPR008659">
    <property type="entry name" value="Kre9/Knh1_C"/>
</dbReference>
<dbReference type="RefSeq" id="XP_022463593.1">
    <property type="nucleotide sequence ID" value="XM_022606948.1"/>
</dbReference>
<feature type="domain" description="Yeast cell wall synthesis Kre9/Knh1-like N-terminal" evidence="6">
    <location>
        <begin position="31"/>
        <end position="140"/>
    </location>
</feature>
<dbReference type="GeneID" id="34525027"/>